<gene>
    <name evidence="1" type="ORF">BLNAU_24766</name>
</gene>
<reference evidence="1 2" key="1">
    <citation type="journal article" date="2022" name="bioRxiv">
        <title>Genomics of Preaxostyla Flagellates Illuminates Evolutionary Transitions and the Path Towards Mitochondrial Loss.</title>
        <authorList>
            <person name="Novak L.V.F."/>
            <person name="Treitli S.C."/>
            <person name="Pyrih J."/>
            <person name="Halakuc P."/>
            <person name="Pipaliya S.V."/>
            <person name="Vacek V."/>
            <person name="Brzon O."/>
            <person name="Soukal P."/>
            <person name="Eme L."/>
            <person name="Dacks J.B."/>
            <person name="Karnkowska A."/>
            <person name="Elias M."/>
            <person name="Hampl V."/>
        </authorList>
    </citation>
    <scope>NUCLEOTIDE SEQUENCE [LARGE SCALE GENOMIC DNA]</scope>
    <source>
        <strain evidence="1">NAU3</strain>
        <tissue evidence="1">Gut</tissue>
    </source>
</reference>
<dbReference type="EMBL" id="JARBJD010000690">
    <property type="protein sequence ID" value="KAK2940321.1"/>
    <property type="molecule type" value="Genomic_DNA"/>
</dbReference>
<evidence type="ECO:0000313" key="1">
    <source>
        <dbReference type="EMBL" id="KAK2940321.1"/>
    </source>
</evidence>
<evidence type="ECO:0000313" key="2">
    <source>
        <dbReference type="Proteomes" id="UP001281761"/>
    </source>
</evidence>
<sequence length="117" mass="13772">MSKSKSTKEYSVGSMCLDIPVLSSFIPEQYAEFSLRTKTRRKQDAIDNNKWSLYYTVAMQQAPNSMTVPSQKFNPETVAQKAQYSFITSRQKNHRPSKFLRIYKLFRHHPLFQLILF</sequence>
<comment type="caution">
    <text evidence="1">The sequence shown here is derived from an EMBL/GenBank/DDBJ whole genome shotgun (WGS) entry which is preliminary data.</text>
</comment>
<keyword evidence="2" id="KW-1185">Reference proteome</keyword>
<organism evidence="1 2">
    <name type="scientific">Blattamonas nauphoetae</name>
    <dbReference type="NCBI Taxonomy" id="2049346"/>
    <lineage>
        <taxon>Eukaryota</taxon>
        <taxon>Metamonada</taxon>
        <taxon>Preaxostyla</taxon>
        <taxon>Oxymonadida</taxon>
        <taxon>Blattamonas</taxon>
    </lineage>
</organism>
<dbReference type="Proteomes" id="UP001281761">
    <property type="component" value="Unassembled WGS sequence"/>
</dbReference>
<name>A0ABQ9WLI0_9EUKA</name>
<accession>A0ABQ9WLI0</accession>
<protein>
    <submittedName>
        <fullName evidence="1">Uncharacterized protein</fullName>
    </submittedName>
</protein>
<proteinExistence type="predicted"/>